<feature type="region of interest" description="Disordered" evidence="9">
    <location>
        <begin position="651"/>
        <end position="704"/>
    </location>
</feature>
<protein>
    <submittedName>
        <fullName evidence="11">Radial spoke head 10 homolog B</fullName>
    </submittedName>
</protein>
<keyword evidence="3" id="KW-0963">Cytoplasm</keyword>
<evidence type="ECO:0000313" key="10">
    <source>
        <dbReference type="Proteomes" id="UP000008854"/>
    </source>
</evidence>
<dbReference type="AlphaFoldDB" id="A0A5K4FDF4"/>
<dbReference type="Gene3D" id="2.20.110.10">
    <property type="entry name" value="Histone H3 K4-specific methyltransferase SET7/9 N-terminal domain"/>
    <property type="match status" value="3"/>
</dbReference>
<evidence type="ECO:0000256" key="2">
    <source>
        <dbReference type="ARBA" id="ARBA00004430"/>
    </source>
</evidence>
<evidence type="ECO:0000256" key="5">
    <source>
        <dbReference type="ARBA" id="ARBA00022846"/>
    </source>
</evidence>
<evidence type="ECO:0000256" key="6">
    <source>
        <dbReference type="ARBA" id="ARBA00023069"/>
    </source>
</evidence>
<evidence type="ECO:0000256" key="8">
    <source>
        <dbReference type="ARBA" id="ARBA00023273"/>
    </source>
</evidence>
<dbReference type="WBParaSite" id="Smp_342450.1">
    <property type="protein sequence ID" value="Smp_342450.1"/>
    <property type="gene ID" value="Smp_342450"/>
</dbReference>
<comment type="subcellular location">
    <subcellularLocation>
        <location evidence="1">Cell projection</location>
        <location evidence="1">Cilium</location>
        <location evidence="1">Flagellum</location>
    </subcellularLocation>
    <subcellularLocation>
        <location evidence="2">Cytoplasm</location>
        <location evidence="2">Cytoskeleton</location>
        <location evidence="2">Cilium axoneme</location>
    </subcellularLocation>
</comment>
<name>A0A5K4FDF4_SCHMA</name>
<dbReference type="ExpressionAtlas" id="A0A5K4FDF4">
    <property type="expression patterns" value="baseline"/>
</dbReference>
<evidence type="ECO:0000256" key="7">
    <source>
        <dbReference type="ARBA" id="ARBA00023212"/>
    </source>
</evidence>
<dbReference type="PANTHER" id="PTHR46613">
    <property type="entry name" value="RADIAL SPOKE HEAD 10 HOMOLOG B-RELATED"/>
    <property type="match status" value="1"/>
</dbReference>
<dbReference type="SMART" id="SM00698">
    <property type="entry name" value="MORN"/>
    <property type="match status" value="9"/>
</dbReference>
<dbReference type="GO" id="GO:0031514">
    <property type="term" value="C:motile cilium"/>
    <property type="evidence" value="ECO:0007669"/>
    <property type="project" value="UniProtKB-SubCell"/>
</dbReference>
<evidence type="ECO:0000256" key="4">
    <source>
        <dbReference type="ARBA" id="ARBA00022737"/>
    </source>
</evidence>
<dbReference type="STRING" id="6183.A0A5K4FDF4"/>
<evidence type="ECO:0000313" key="11">
    <source>
        <dbReference type="WBParaSite" id="Smp_342450.1"/>
    </source>
</evidence>
<keyword evidence="8" id="KW-0966">Cell projection</keyword>
<evidence type="ECO:0000256" key="3">
    <source>
        <dbReference type="ARBA" id="ARBA00022490"/>
    </source>
</evidence>
<dbReference type="InterPro" id="IPR003409">
    <property type="entry name" value="MORN"/>
</dbReference>
<organism evidence="10 11">
    <name type="scientific">Schistosoma mansoni</name>
    <name type="common">Blood fluke</name>
    <dbReference type="NCBI Taxonomy" id="6183"/>
    <lineage>
        <taxon>Eukaryota</taxon>
        <taxon>Metazoa</taxon>
        <taxon>Spiralia</taxon>
        <taxon>Lophotrochozoa</taxon>
        <taxon>Platyhelminthes</taxon>
        <taxon>Trematoda</taxon>
        <taxon>Digenea</taxon>
        <taxon>Strigeidida</taxon>
        <taxon>Schistosomatoidea</taxon>
        <taxon>Schistosomatidae</taxon>
        <taxon>Schistosoma</taxon>
    </lineage>
</organism>
<keyword evidence="5" id="KW-0282">Flagellum</keyword>
<dbReference type="InParanoid" id="A0A5K4FDF4"/>
<feature type="compositionally biased region" description="Basic residues" evidence="9">
    <location>
        <begin position="669"/>
        <end position="681"/>
    </location>
</feature>
<dbReference type="GO" id="GO:0005930">
    <property type="term" value="C:axoneme"/>
    <property type="evidence" value="ECO:0007669"/>
    <property type="project" value="UniProtKB-SubCell"/>
</dbReference>
<reference evidence="11" key="2">
    <citation type="submission" date="2019-11" db="UniProtKB">
        <authorList>
            <consortium name="WormBaseParasite"/>
        </authorList>
    </citation>
    <scope>IDENTIFICATION</scope>
    <source>
        <strain evidence="11">Puerto Rican</strain>
    </source>
</reference>
<evidence type="ECO:0000256" key="9">
    <source>
        <dbReference type="SAM" id="MobiDB-lite"/>
    </source>
</evidence>
<proteinExistence type="predicted"/>
<dbReference type="Pfam" id="PF02493">
    <property type="entry name" value="MORN"/>
    <property type="match status" value="9"/>
</dbReference>
<dbReference type="PANTHER" id="PTHR46613:SF1">
    <property type="entry name" value="RADIAL SPOKE HEAD 10 HOMOLOG B-RELATED"/>
    <property type="match status" value="1"/>
</dbReference>
<keyword evidence="6" id="KW-0969">Cilium</keyword>
<keyword evidence="4" id="KW-0677">Repeat</keyword>
<accession>A0A5K4FDF4</accession>
<feature type="compositionally biased region" description="Basic and acidic residues" evidence="9">
    <location>
        <begin position="682"/>
        <end position="704"/>
    </location>
</feature>
<reference evidence="10" key="1">
    <citation type="journal article" date="2012" name="PLoS Negl. Trop. Dis.">
        <title>A systematically improved high quality genome and transcriptome of the human blood fluke Schistosoma mansoni.</title>
        <authorList>
            <person name="Protasio A.V."/>
            <person name="Tsai I.J."/>
            <person name="Babbage A."/>
            <person name="Nichol S."/>
            <person name="Hunt M."/>
            <person name="Aslett M.A."/>
            <person name="De Silva N."/>
            <person name="Velarde G.S."/>
            <person name="Anderson T.J."/>
            <person name="Clark R.C."/>
            <person name="Davidson C."/>
            <person name="Dillon G.P."/>
            <person name="Holroyd N.E."/>
            <person name="LoVerde P.T."/>
            <person name="Lloyd C."/>
            <person name="McQuillan J."/>
            <person name="Oliveira G."/>
            <person name="Otto T.D."/>
            <person name="Parker-Manuel S.J."/>
            <person name="Quail M.A."/>
            <person name="Wilson R.A."/>
            <person name="Zerlotini A."/>
            <person name="Dunne D.W."/>
            <person name="Berriman M."/>
        </authorList>
    </citation>
    <scope>NUCLEOTIDE SEQUENCE [LARGE SCALE GENOMIC DNA]</scope>
    <source>
        <strain evidence="10">Puerto Rican</strain>
    </source>
</reference>
<evidence type="ECO:0000256" key="1">
    <source>
        <dbReference type="ARBA" id="ARBA00004230"/>
    </source>
</evidence>
<keyword evidence="10" id="KW-1185">Reference proteome</keyword>
<sequence length="765" mass="87877">MTSPSTPKIEILDDEENIINVEGEEDTHSEYFSTLNAGEADLNNYVQLFDLYPQIIRKCSRVSKSKLGIINEIEYGNGNTFEGKVANDMLHGHGEFHWSETGLMYIGDFKENKITGHGKIIWPNKSEYIGDVVDGIRHGFGTYTDSNGLQYTGQWKNGKKQGKGRLNYTTDGSSHYDGEWDSGLRHGYGVYHYSNRATYEGQWKDGKRHGEGTMHWSDRDEIYTGSWVNGKQNGLGCHAWHILRVRTSQYSLPNVYDGQWANGKRNGLGTFHYPNGSKYVGYWKDDLKHGKGTLILKDGRIFERTFYEDRLIDANSDSLPSSVDQPSLERLDTRIPLVTEYSSDPTEKNSILKDTSDSNLLENYLKPHISPSDYTHSELQNMQNVITAYLTPLRSMYRFYGKLGMKQLPDNTIILRYVQFCQFLKDCKLHQHTSLAALDRIIAVSYGSEDGDDISVQNPEKLISFGTFVNILVILACNLYTQEESYVHEKITKSKPSDALLCLITQAILTNSCKLSGVLYQDSEKSKEIHLFLQPLYQAYKFLVRIKRKFQKSILPPPYTMTVRSFLFILKDFNLLNRKLTVKDVLEAVCKCNPVVGTIEEYNSDAELTFFDFFEALIHCTLILMLKKDEPQLESVNDKIKTITSDLTIRQSRRLSRRPSTSKQLKSNTGKKQKEKKGKTKRGAENRKISISPEMEKSENQKETLDELIDQEEQLLQQNSELDKTCSSIQYEVETWESCMRNFLNKFLQSVEELQTLHNRIYQLN</sequence>
<dbReference type="SUPFAM" id="SSF82185">
    <property type="entry name" value="Histone H3 K4-specific methyltransferase SET7/9 N-terminal domain"/>
    <property type="match status" value="3"/>
</dbReference>
<keyword evidence="7" id="KW-0206">Cytoskeleton</keyword>
<dbReference type="Proteomes" id="UP000008854">
    <property type="component" value="Unassembled WGS sequence"/>
</dbReference>